<dbReference type="Proteomes" id="UP001362999">
    <property type="component" value="Unassembled WGS sequence"/>
</dbReference>
<evidence type="ECO:0000256" key="3">
    <source>
        <dbReference type="ARBA" id="ARBA00022833"/>
    </source>
</evidence>
<reference evidence="6 7" key="1">
    <citation type="journal article" date="2024" name="J Genomics">
        <title>Draft genome sequencing and assembly of Favolaschia claudopus CIRM-BRFM 2984 isolated from oak limbs.</title>
        <authorList>
            <person name="Navarro D."/>
            <person name="Drula E."/>
            <person name="Chaduli D."/>
            <person name="Cazenave R."/>
            <person name="Ahrendt S."/>
            <person name="Wang J."/>
            <person name="Lipzen A."/>
            <person name="Daum C."/>
            <person name="Barry K."/>
            <person name="Grigoriev I.V."/>
            <person name="Favel A."/>
            <person name="Rosso M.N."/>
            <person name="Martin F."/>
        </authorList>
    </citation>
    <scope>NUCLEOTIDE SEQUENCE [LARGE SCALE GENOMIC DNA]</scope>
    <source>
        <strain evidence="6 7">CIRM-BRFM 2984</strain>
    </source>
</reference>
<evidence type="ECO:0000259" key="5">
    <source>
        <dbReference type="PROSITE" id="PS50865"/>
    </source>
</evidence>
<gene>
    <name evidence="6" type="ORF">R3P38DRAFT_3042606</name>
</gene>
<name>A0AAW0A908_9AGAR</name>
<dbReference type="PROSITE" id="PS50865">
    <property type="entry name" value="ZF_MYND_2"/>
    <property type="match status" value="1"/>
</dbReference>
<keyword evidence="7" id="KW-1185">Reference proteome</keyword>
<evidence type="ECO:0000256" key="2">
    <source>
        <dbReference type="ARBA" id="ARBA00022771"/>
    </source>
</evidence>
<dbReference type="GO" id="GO:0008270">
    <property type="term" value="F:zinc ion binding"/>
    <property type="evidence" value="ECO:0007669"/>
    <property type="project" value="UniProtKB-KW"/>
</dbReference>
<dbReference type="EMBL" id="JAWWNJ010000079">
    <property type="protein sequence ID" value="KAK7002371.1"/>
    <property type="molecule type" value="Genomic_DNA"/>
</dbReference>
<organism evidence="6 7">
    <name type="scientific">Favolaschia claudopus</name>
    <dbReference type="NCBI Taxonomy" id="2862362"/>
    <lineage>
        <taxon>Eukaryota</taxon>
        <taxon>Fungi</taxon>
        <taxon>Dikarya</taxon>
        <taxon>Basidiomycota</taxon>
        <taxon>Agaricomycotina</taxon>
        <taxon>Agaricomycetes</taxon>
        <taxon>Agaricomycetidae</taxon>
        <taxon>Agaricales</taxon>
        <taxon>Marasmiineae</taxon>
        <taxon>Mycenaceae</taxon>
        <taxon>Favolaschia</taxon>
    </lineage>
</organism>
<keyword evidence="1" id="KW-0479">Metal-binding</keyword>
<proteinExistence type="predicted"/>
<feature type="domain" description="MYND-type" evidence="5">
    <location>
        <begin position="436"/>
        <end position="477"/>
    </location>
</feature>
<dbReference type="AlphaFoldDB" id="A0AAW0A908"/>
<protein>
    <recommendedName>
        <fullName evidence="5">MYND-type domain-containing protein</fullName>
    </recommendedName>
</protein>
<evidence type="ECO:0000256" key="4">
    <source>
        <dbReference type="PROSITE-ProRule" id="PRU00134"/>
    </source>
</evidence>
<dbReference type="Pfam" id="PF01753">
    <property type="entry name" value="zf-MYND"/>
    <property type="match status" value="1"/>
</dbReference>
<comment type="caution">
    <text evidence="6">The sequence shown here is derived from an EMBL/GenBank/DDBJ whole genome shotgun (WGS) entry which is preliminary data.</text>
</comment>
<dbReference type="SUPFAM" id="SSF144232">
    <property type="entry name" value="HIT/MYND zinc finger-like"/>
    <property type="match status" value="1"/>
</dbReference>
<keyword evidence="3" id="KW-0862">Zinc</keyword>
<dbReference type="InterPro" id="IPR002893">
    <property type="entry name" value="Znf_MYND"/>
</dbReference>
<keyword evidence="2 4" id="KW-0863">Zinc-finger</keyword>
<evidence type="ECO:0000256" key="1">
    <source>
        <dbReference type="ARBA" id="ARBA00022723"/>
    </source>
</evidence>
<evidence type="ECO:0000313" key="7">
    <source>
        <dbReference type="Proteomes" id="UP001362999"/>
    </source>
</evidence>
<dbReference type="Gene3D" id="6.10.140.2220">
    <property type="match status" value="1"/>
</dbReference>
<evidence type="ECO:0000313" key="6">
    <source>
        <dbReference type="EMBL" id="KAK7002371.1"/>
    </source>
</evidence>
<accession>A0AAW0A908</accession>
<sequence>MHQSLRLSDAARSKIPLQSRRSAIAAANPSACLEERAIFMQNITRIPWTIDILVPFLPVLYAILDPIRIPSISNALEGPGDAVQDSHVGLEIFCVSNSLRGILTLVRAKRVPFGASSDIWKNVWPWLQFTEMYHEHLTADLIADRYVQQVLFIATLGTNPEAERTMAKDIVDICIFLGRAWAQLLQADDRDNKAAHTALISLPGCVQSWTEHPDWTRSAADGLIVGAGGSAANLASLALLHLNRFLPNKYSPLDQEHVSLALGGLVSFIQSTNHEARAPFGLGFADVLLEMGLVTSLTNLSRAVFDGSLPADVSILTYYEYLLAFLRPCPRHQRVVEALRAGFLPTVLQAGIALPGCRALLFDNLSSVTTLHSSLSQIRVSLSQIKDINKKARLIKKSSPPFYKSWQGFMAVLEDRFQVLDAYNAERLTVPICCHNHECGGTFHKQDIKVCSGCTIAYYCSKACQQTDWLAGHRQFCTHLSWRSRVDCHPEHSPMTARDNSFLHTLLYWEFRSRQKEIALGYLRFMQNQPDKTPYMLFDFRHGACQIQIDDIEELDSALTPVAVEAVVERGDRILFNVTRGSEYHDIIPRFFPPFVAGREFLAGLRTIAAGMPSGAGEEQLEQYCPAVLMLMEGALQSDFRDDMEQRRLVR</sequence>